<dbReference type="Proteomes" id="UP000792457">
    <property type="component" value="Unassembled WGS sequence"/>
</dbReference>
<reference evidence="1" key="1">
    <citation type="submission" date="2013-04" db="EMBL/GenBank/DDBJ databases">
        <authorList>
            <person name="Qu J."/>
            <person name="Murali S.C."/>
            <person name="Bandaranaike D."/>
            <person name="Bellair M."/>
            <person name="Blankenburg K."/>
            <person name="Chao H."/>
            <person name="Dinh H."/>
            <person name="Doddapaneni H."/>
            <person name="Downs B."/>
            <person name="Dugan-Rocha S."/>
            <person name="Elkadiri S."/>
            <person name="Gnanaolivu R.D."/>
            <person name="Hernandez B."/>
            <person name="Javaid M."/>
            <person name="Jayaseelan J.C."/>
            <person name="Lee S."/>
            <person name="Li M."/>
            <person name="Ming W."/>
            <person name="Munidasa M."/>
            <person name="Muniz J."/>
            <person name="Nguyen L."/>
            <person name="Ongeri F."/>
            <person name="Osuji N."/>
            <person name="Pu L.-L."/>
            <person name="Puazo M."/>
            <person name="Qu C."/>
            <person name="Quiroz J."/>
            <person name="Raj R."/>
            <person name="Weissenberger G."/>
            <person name="Xin Y."/>
            <person name="Zou X."/>
            <person name="Han Y."/>
            <person name="Richards S."/>
            <person name="Worley K."/>
            <person name="Muzny D."/>
            <person name="Gibbs R."/>
        </authorList>
    </citation>
    <scope>NUCLEOTIDE SEQUENCE</scope>
    <source>
        <strain evidence="1">Sampled in the wild</strain>
    </source>
</reference>
<name>A0A8K0K455_LADFU</name>
<dbReference type="PANTHER" id="PTHR46114:SF1">
    <property type="entry name" value="ZAD DOMAIN-CONTAINING PROTEIN"/>
    <property type="match status" value="1"/>
</dbReference>
<dbReference type="OrthoDB" id="8067470at2759"/>
<dbReference type="AlphaFoldDB" id="A0A8K0K455"/>
<dbReference type="PANTHER" id="PTHR46114">
    <property type="entry name" value="APPLE DOMAIN-CONTAINING PROTEIN"/>
    <property type="match status" value="1"/>
</dbReference>
<protein>
    <submittedName>
        <fullName evidence="1">Uncharacterized protein</fullName>
    </submittedName>
</protein>
<reference evidence="1" key="2">
    <citation type="submission" date="2017-10" db="EMBL/GenBank/DDBJ databases">
        <title>Ladona fulva Genome sequencing and assembly.</title>
        <authorList>
            <person name="Murali S."/>
            <person name="Richards S."/>
            <person name="Bandaranaike D."/>
            <person name="Bellair M."/>
            <person name="Blankenburg K."/>
            <person name="Chao H."/>
            <person name="Dinh H."/>
            <person name="Doddapaneni H."/>
            <person name="Dugan-Rocha S."/>
            <person name="Elkadiri S."/>
            <person name="Gnanaolivu R."/>
            <person name="Hernandez B."/>
            <person name="Skinner E."/>
            <person name="Javaid M."/>
            <person name="Lee S."/>
            <person name="Li M."/>
            <person name="Ming W."/>
            <person name="Munidasa M."/>
            <person name="Muniz J."/>
            <person name="Nguyen L."/>
            <person name="Hughes D."/>
            <person name="Osuji N."/>
            <person name="Pu L.-L."/>
            <person name="Puazo M."/>
            <person name="Qu C."/>
            <person name="Quiroz J."/>
            <person name="Raj R."/>
            <person name="Weissenberger G."/>
            <person name="Xin Y."/>
            <person name="Zou X."/>
            <person name="Han Y."/>
            <person name="Worley K."/>
            <person name="Muzny D."/>
            <person name="Gibbs R."/>
        </authorList>
    </citation>
    <scope>NUCLEOTIDE SEQUENCE</scope>
    <source>
        <strain evidence="1">Sampled in the wild</strain>
    </source>
</reference>
<evidence type="ECO:0000313" key="1">
    <source>
        <dbReference type="EMBL" id="KAG8227987.1"/>
    </source>
</evidence>
<accession>A0A8K0K455</accession>
<gene>
    <name evidence="1" type="ORF">J437_LFUL007201</name>
</gene>
<evidence type="ECO:0000313" key="2">
    <source>
        <dbReference type="Proteomes" id="UP000792457"/>
    </source>
</evidence>
<keyword evidence="2" id="KW-1185">Reference proteome</keyword>
<dbReference type="EMBL" id="KZ308354">
    <property type="protein sequence ID" value="KAG8227987.1"/>
    <property type="molecule type" value="Genomic_DNA"/>
</dbReference>
<comment type="caution">
    <text evidence="1">The sequence shown here is derived from an EMBL/GenBank/DDBJ whole genome shotgun (WGS) entry which is preliminary data.</text>
</comment>
<proteinExistence type="predicted"/>
<sequence length="117" mass="13483">MPLYLQRSSKSYKDILLHNSNKYPSLPSGSLSVLYSVEEYNSIKSSLDALKYDMYSWISCNFLRFPGLVKNYDKMGFMISLKVNILDAHLGKFKENVGMYSEEQIEPFHLLQLGARS</sequence>
<organism evidence="1 2">
    <name type="scientific">Ladona fulva</name>
    <name type="common">Scarce chaser dragonfly</name>
    <name type="synonym">Libellula fulva</name>
    <dbReference type="NCBI Taxonomy" id="123851"/>
    <lineage>
        <taxon>Eukaryota</taxon>
        <taxon>Metazoa</taxon>
        <taxon>Ecdysozoa</taxon>
        <taxon>Arthropoda</taxon>
        <taxon>Hexapoda</taxon>
        <taxon>Insecta</taxon>
        <taxon>Pterygota</taxon>
        <taxon>Palaeoptera</taxon>
        <taxon>Odonata</taxon>
        <taxon>Epiprocta</taxon>
        <taxon>Anisoptera</taxon>
        <taxon>Libelluloidea</taxon>
        <taxon>Libellulidae</taxon>
        <taxon>Ladona</taxon>
    </lineage>
</organism>